<dbReference type="Proteomes" id="UP001183794">
    <property type="component" value="Unassembled WGS sequence"/>
</dbReference>
<feature type="transmembrane region" description="Helical" evidence="1">
    <location>
        <begin position="96"/>
        <end position="117"/>
    </location>
</feature>
<evidence type="ECO:0000313" key="2">
    <source>
        <dbReference type="EMBL" id="MDR7347885.1"/>
    </source>
</evidence>
<sequence>MHKLIAKILGIVIALLAVVGFFIEGEGELLFDLMNVDLAMDITRTVLAIVLLYVGFGPPRNEVARGTVGVVGGIYVVMAVVTFIDPMHFGILNNEFTGFDIGFHLVVGAAAIILAFLPSRTLDPDHPDATVDPRPRR</sequence>
<reference evidence="2 3" key="1">
    <citation type="submission" date="2023-07" db="EMBL/GenBank/DDBJ databases">
        <title>Sequencing the genomes of 1000 actinobacteria strains.</title>
        <authorList>
            <person name="Klenk H.-P."/>
        </authorList>
    </citation>
    <scope>NUCLEOTIDE SEQUENCE [LARGE SCALE GENOMIC DNA]</scope>
    <source>
        <strain evidence="2 3">DSM 22966</strain>
    </source>
</reference>
<evidence type="ECO:0000256" key="1">
    <source>
        <dbReference type="SAM" id="Phobius"/>
    </source>
</evidence>
<keyword evidence="1" id="KW-0812">Transmembrane</keyword>
<feature type="transmembrane region" description="Helical" evidence="1">
    <location>
        <begin position="5"/>
        <end position="23"/>
    </location>
</feature>
<feature type="transmembrane region" description="Helical" evidence="1">
    <location>
        <begin position="63"/>
        <end position="84"/>
    </location>
</feature>
<name>A0ABU2B2Q5_9MICC</name>
<dbReference type="EMBL" id="JAVDYJ010000001">
    <property type="protein sequence ID" value="MDR7347885.1"/>
    <property type="molecule type" value="Genomic_DNA"/>
</dbReference>
<accession>A0ABU2B2Q5</accession>
<comment type="caution">
    <text evidence="2">The sequence shown here is derived from an EMBL/GenBank/DDBJ whole genome shotgun (WGS) entry which is preliminary data.</text>
</comment>
<keyword evidence="1" id="KW-1133">Transmembrane helix</keyword>
<organism evidence="2 3">
    <name type="scientific">Enteractinococcus fodinae</name>
    <dbReference type="NCBI Taxonomy" id="684663"/>
    <lineage>
        <taxon>Bacteria</taxon>
        <taxon>Bacillati</taxon>
        <taxon>Actinomycetota</taxon>
        <taxon>Actinomycetes</taxon>
        <taxon>Micrococcales</taxon>
        <taxon>Micrococcaceae</taxon>
    </lineage>
</organism>
<feature type="transmembrane region" description="Helical" evidence="1">
    <location>
        <begin position="38"/>
        <end position="56"/>
    </location>
</feature>
<evidence type="ECO:0008006" key="4">
    <source>
        <dbReference type="Google" id="ProtNLM"/>
    </source>
</evidence>
<gene>
    <name evidence="2" type="ORF">J2S62_002142</name>
</gene>
<evidence type="ECO:0000313" key="3">
    <source>
        <dbReference type="Proteomes" id="UP001183794"/>
    </source>
</evidence>
<protein>
    <recommendedName>
        <fullName evidence="4">DUF4383 domain-containing protein</fullName>
    </recommendedName>
</protein>
<keyword evidence="3" id="KW-1185">Reference proteome</keyword>
<keyword evidence="1" id="KW-0472">Membrane</keyword>
<proteinExistence type="predicted"/>
<dbReference type="RefSeq" id="WP_310174571.1">
    <property type="nucleotide sequence ID" value="NZ_BAABHE010000002.1"/>
</dbReference>